<dbReference type="RefSeq" id="WP_378487333.1">
    <property type="nucleotide sequence ID" value="NZ_JBHUFB010000020.1"/>
</dbReference>
<dbReference type="GO" id="GO:0016798">
    <property type="term" value="F:hydrolase activity, acting on glycosyl bonds"/>
    <property type="evidence" value="ECO:0007669"/>
    <property type="project" value="UniProtKB-KW"/>
</dbReference>
<keyword evidence="7" id="KW-1185">Reference proteome</keyword>
<dbReference type="Proteomes" id="UP001597286">
    <property type="component" value="Unassembled WGS sequence"/>
</dbReference>
<dbReference type="PANTHER" id="PTHR31308">
    <property type="match status" value="1"/>
</dbReference>
<keyword evidence="4" id="KW-0732">Signal</keyword>
<dbReference type="Gene3D" id="3.20.20.80">
    <property type="entry name" value="Glycosidases"/>
    <property type="match status" value="1"/>
</dbReference>
<evidence type="ECO:0000256" key="2">
    <source>
        <dbReference type="ARBA" id="ARBA00023295"/>
    </source>
</evidence>
<keyword evidence="2 3" id="KW-0326">Glycosidase</keyword>
<evidence type="ECO:0000256" key="3">
    <source>
        <dbReference type="RuleBase" id="RU361153"/>
    </source>
</evidence>
<dbReference type="InterPro" id="IPR017853">
    <property type="entry name" value="GH"/>
</dbReference>
<comment type="caution">
    <text evidence="6">The sequence shown here is derived from an EMBL/GenBank/DDBJ whole genome shotgun (WGS) entry which is preliminary data.</text>
</comment>
<feature type="domain" description="Glycoside hydrolase family 5" evidence="5">
    <location>
        <begin position="82"/>
        <end position="378"/>
    </location>
</feature>
<organism evidence="6 7">
    <name type="scientific">Rhodococcus gannanensis</name>
    <dbReference type="NCBI Taxonomy" id="1960308"/>
    <lineage>
        <taxon>Bacteria</taxon>
        <taxon>Bacillati</taxon>
        <taxon>Actinomycetota</taxon>
        <taxon>Actinomycetes</taxon>
        <taxon>Mycobacteriales</taxon>
        <taxon>Nocardiaceae</taxon>
        <taxon>Rhodococcus</taxon>
    </lineage>
</organism>
<name>A0ABW4P8L5_9NOCA</name>
<evidence type="ECO:0000313" key="6">
    <source>
        <dbReference type="EMBL" id="MFD1814866.1"/>
    </source>
</evidence>
<evidence type="ECO:0000313" key="7">
    <source>
        <dbReference type="Proteomes" id="UP001597286"/>
    </source>
</evidence>
<proteinExistence type="inferred from homology"/>
<dbReference type="EC" id="3.2.1.-" evidence="6"/>
<evidence type="ECO:0000256" key="4">
    <source>
        <dbReference type="SAM" id="SignalP"/>
    </source>
</evidence>
<evidence type="ECO:0000259" key="5">
    <source>
        <dbReference type="Pfam" id="PF00150"/>
    </source>
</evidence>
<dbReference type="SUPFAM" id="SSF51445">
    <property type="entry name" value="(Trans)glycosidases"/>
    <property type="match status" value="1"/>
</dbReference>
<evidence type="ECO:0000256" key="1">
    <source>
        <dbReference type="ARBA" id="ARBA00022801"/>
    </source>
</evidence>
<dbReference type="Pfam" id="PF00150">
    <property type="entry name" value="Cellulase"/>
    <property type="match status" value="1"/>
</dbReference>
<comment type="similarity">
    <text evidence="3">Belongs to the glycosyl hydrolase 5 (cellulase A) family.</text>
</comment>
<dbReference type="PANTHER" id="PTHR31308:SF3">
    <property type="entry name" value="ENDOGLYCOCERAMIDASE"/>
    <property type="match status" value="1"/>
</dbReference>
<sequence>MRSSILSPLLTVLTAAALTLGLAPAAQAADTGSWTLPRLTVSDGTIRDVDGRTVLLRGVNVNQLNDYADNGVGLPTVAPLERNDFARMAALGFNVVRLNVAWSALEPTPGAFDLAYVDRIRTAVQDAKDHGLYTLLDMHQDAWGKSVGTPPGEQCPPLTEPGIGWDGAPEWATLSDGWTTCTVGGVREVSPAVARAFQAFYDDERGVQSHLVATWAKLAAEFRDEPAVMGYDLLNEPNPGLREPIAAADQIGRFYQRAIEAIRAAESGGFPHLVVFEPSAVWSGFGLDALPPRRYLADPLIVFSPHLYSQSITVSSDFPTMEEGFRIAAQAAATYDAPLWTGEWGWWGEPADRAEDAARFVDEMNRYRIGGAWWSWAQACGDPHVVRDGNTEKEQNNLNRIDCPSGEPLGLVEPVAEVLSHAYPRAVPGELTELTGTGFTGVGTGLVEAWYPGTDRPAVHTVNLSDVEFDKVDGGWRMTAQAAGEYSVAPSR</sequence>
<feature type="signal peptide" evidence="4">
    <location>
        <begin position="1"/>
        <end position="28"/>
    </location>
</feature>
<reference evidence="7" key="1">
    <citation type="journal article" date="2019" name="Int. J. Syst. Evol. Microbiol.">
        <title>The Global Catalogue of Microorganisms (GCM) 10K type strain sequencing project: providing services to taxonomists for standard genome sequencing and annotation.</title>
        <authorList>
            <consortium name="The Broad Institute Genomics Platform"/>
            <consortium name="The Broad Institute Genome Sequencing Center for Infectious Disease"/>
            <person name="Wu L."/>
            <person name="Ma J."/>
        </authorList>
    </citation>
    <scope>NUCLEOTIDE SEQUENCE [LARGE SCALE GENOMIC DNA]</scope>
    <source>
        <strain evidence="7">DT72</strain>
    </source>
</reference>
<accession>A0ABW4P8L5</accession>
<gene>
    <name evidence="6" type="ORF">ACFSJG_21820</name>
</gene>
<keyword evidence="1 3" id="KW-0378">Hydrolase</keyword>
<dbReference type="InterPro" id="IPR001547">
    <property type="entry name" value="Glyco_hydro_5"/>
</dbReference>
<dbReference type="InterPro" id="IPR052066">
    <property type="entry name" value="Glycosphingolipid_Hydrolases"/>
</dbReference>
<feature type="chain" id="PRO_5045222142" evidence="4">
    <location>
        <begin position="29"/>
        <end position="492"/>
    </location>
</feature>
<dbReference type="EMBL" id="JBHUFB010000020">
    <property type="protein sequence ID" value="MFD1814866.1"/>
    <property type="molecule type" value="Genomic_DNA"/>
</dbReference>
<protein>
    <submittedName>
        <fullName evidence="6">Glycoside hydrolase family 5 protein</fullName>
        <ecNumber evidence="6">3.2.1.-</ecNumber>
    </submittedName>
</protein>